<feature type="domain" description="Enoyl-CoA hydratase/isomerase" evidence="4">
    <location>
        <begin position="26"/>
        <end position="349"/>
    </location>
</feature>
<dbReference type="AlphaFoldDB" id="A0A1X7E904"/>
<dbReference type="Proteomes" id="UP000192929">
    <property type="component" value="Unassembled WGS sequence"/>
</dbReference>
<proteinExistence type="predicted"/>
<dbReference type="Gene3D" id="3.90.226.10">
    <property type="entry name" value="2-enoyl-CoA Hydratase, Chain A, domain 1"/>
    <property type="match status" value="1"/>
</dbReference>
<dbReference type="GO" id="GO:0006574">
    <property type="term" value="P:L-valine catabolic process"/>
    <property type="evidence" value="ECO:0007669"/>
    <property type="project" value="TreeGrafter"/>
</dbReference>
<protein>
    <recommendedName>
        <fullName evidence="2">3-hydroxyisobutyryl-CoA hydrolase</fullName>
        <ecNumber evidence="2">3.1.2.4</ecNumber>
    </recommendedName>
</protein>
<evidence type="ECO:0000256" key="3">
    <source>
        <dbReference type="ARBA" id="ARBA00022801"/>
    </source>
</evidence>
<evidence type="ECO:0000313" key="6">
    <source>
        <dbReference type="Proteomes" id="UP000192929"/>
    </source>
</evidence>
<dbReference type="InterPro" id="IPR032259">
    <property type="entry name" value="HIBYL-CoA-H"/>
</dbReference>
<dbReference type="Pfam" id="PF16113">
    <property type="entry name" value="ECH_2"/>
    <property type="match status" value="1"/>
</dbReference>
<accession>A0A1X7E904</accession>
<comment type="catalytic activity">
    <reaction evidence="1">
        <text>3-hydroxy-2-methylpropanoyl-CoA + H2O = 3-hydroxy-2-methylpropanoate + CoA + H(+)</text>
        <dbReference type="Rhea" id="RHEA:20888"/>
        <dbReference type="ChEBI" id="CHEBI:11805"/>
        <dbReference type="ChEBI" id="CHEBI:15377"/>
        <dbReference type="ChEBI" id="CHEBI:15378"/>
        <dbReference type="ChEBI" id="CHEBI:57287"/>
        <dbReference type="ChEBI" id="CHEBI:57340"/>
        <dbReference type="EC" id="3.1.2.4"/>
    </reaction>
</comment>
<name>A0A1X7E904_9MICC</name>
<keyword evidence="6" id="KW-1185">Reference proteome</keyword>
<dbReference type="InterPro" id="IPR029045">
    <property type="entry name" value="ClpP/crotonase-like_dom_sf"/>
</dbReference>
<reference evidence="6" key="1">
    <citation type="submission" date="2017-04" db="EMBL/GenBank/DDBJ databases">
        <authorList>
            <person name="Varghese N."/>
            <person name="Submissions S."/>
        </authorList>
    </citation>
    <scope>NUCLEOTIDE SEQUENCE [LARGE SCALE GENOMIC DNA]</scope>
    <source>
        <strain evidence="6">NIO-1021</strain>
    </source>
</reference>
<dbReference type="SUPFAM" id="SSF52096">
    <property type="entry name" value="ClpP/crotonase"/>
    <property type="match status" value="1"/>
</dbReference>
<dbReference type="GO" id="GO:0003860">
    <property type="term" value="F:3-hydroxyisobutyryl-CoA hydrolase activity"/>
    <property type="evidence" value="ECO:0007669"/>
    <property type="project" value="UniProtKB-EC"/>
</dbReference>
<dbReference type="EMBL" id="FXAC01000025">
    <property type="protein sequence ID" value="SMF29808.1"/>
    <property type="molecule type" value="Genomic_DNA"/>
</dbReference>
<dbReference type="InterPro" id="IPR045004">
    <property type="entry name" value="ECH_dom"/>
</dbReference>
<dbReference type="NCBIfam" id="NF004127">
    <property type="entry name" value="PRK05617.1"/>
    <property type="match status" value="1"/>
</dbReference>
<sequence length="361" mass="38878">MVLASMGNMKATEESFVRAEIQGQTGLLTLTRDKALNALNRSMYHQLVSALQMWRDDPAITQVVIRSQLAKAFCAGGDIKEVREAALGGRQDEIRDAFGTEYSMNAIIARYPKPYVAIMNGIVMGGGMGLSVHGSYRVVTETTQMAMPETAIGFFTDIGASYFLPRVTRGAGSSTDDDAARHESLAVARYLGLSGARINGADAIALGLADTYIDSADVDAFVDTVLADGVDAATSSYAKQAPESELVGRWDEIVATYGADGFEEVVRNAGSDLDGMSPTSLARVFELLQRGAQDDDVVSCLRRELRMAEDTAVGHDFIEGVRAMVVDKDKNPQWEPATVAEVDMARIRDVADQESDLPISV</sequence>
<organism evidence="5 6">
    <name type="scientific">Kocuria marina subsp. indica</name>
    <dbReference type="NCBI Taxonomy" id="1049583"/>
    <lineage>
        <taxon>Bacteria</taxon>
        <taxon>Bacillati</taxon>
        <taxon>Actinomycetota</taxon>
        <taxon>Actinomycetes</taxon>
        <taxon>Micrococcales</taxon>
        <taxon>Micrococcaceae</taxon>
        <taxon>Kocuria</taxon>
    </lineage>
</organism>
<dbReference type="CDD" id="cd06558">
    <property type="entry name" value="crotonase-like"/>
    <property type="match status" value="1"/>
</dbReference>
<evidence type="ECO:0000256" key="2">
    <source>
        <dbReference type="ARBA" id="ARBA00011915"/>
    </source>
</evidence>
<dbReference type="PANTHER" id="PTHR43176">
    <property type="entry name" value="3-HYDROXYISOBUTYRYL-COA HYDROLASE-RELATED"/>
    <property type="match status" value="1"/>
</dbReference>
<gene>
    <name evidence="5" type="ORF">SAMN06296028_1258</name>
</gene>
<keyword evidence="3" id="KW-0378">Hydrolase</keyword>
<dbReference type="PANTHER" id="PTHR43176:SF3">
    <property type="entry name" value="3-HYDROXYISOBUTYRYL-COA HYDROLASE, MITOCHONDRIAL"/>
    <property type="match status" value="1"/>
</dbReference>
<evidence type="ECO:0000256" key="1">
    <source>
        <dbReference type="ARBA" id="ARBA00001709"/>
    </source>
</evidence>
<evidence type="ECO:0000259" key="4">
    <source>
        <dbReference type="Pfam" id="PF16113"/>
    </source>
</evidence>
<dbReference type="EC" id="3.1.2.4" evidence="2"/>
<evidence type="ECO:0000313" key="5">
    <source>
        <dbReference type="EMBL" id="SMF29808.1"/>
    </source>
</evidence>